<reference evidence="4 5" key="1">
    <citation type="submission" date="2024-11" db="EMBL/GenBank/DDBJ databases">
        <title>A near-complete genome assembly of Cinchona calisaya.</title>
        <authorList>
            <person name="Lian D.C."/>
            <person name="Zhao X.W."/>
            <person name="Wei L."/>
        </authorList>
    </citation>
    <scope>NUCLEOTIDE SEQUENCE [LARGE SCALE GENOMIC DNA]</scope>
    <source>
        <tissue evidence="4">Nenye</tissue>
    </source>
</reference>
<evidence type="ECO:0008006" key="6">
    <source>
        <dbReference type="Google" id="ProtNLM"/>
    </source>
</evidence>
<evidence type="ECO:0000256" key="1">
    <source>
        <dbReference type="ARBA" id="ARBA00022614"/>
    </source>
</evidence>
<dbReference type="Proteomes" id="UP001630127">
    <property type="component" value="Unassembled WGS sequence"/>
</dbReference>
<dbReference type="InterPro" id="IPR003591">
    <property type="entry name" value="Leu-rich_rpt_typical-subtyp"/>
</dbReference>
<feature type="region of interest" description="Disordered" evidence="3">
    <location>
        <begin position="619"/>
        <end position="667"/>
    </location>
</feature>
<feature type="compositionally biased region" description="Polar residues" evidence="3">
    <location>
        <begin position="629"/>
        <end position="647"/>
    </location>
</feature>
<gene>
    <name evidence="4" type="ORF">ACH5RR_028962</name>
</gene>
<dbReference type="PANTHER" id="PTHR15454:SF7">
    <property type="entry name" value="OS07G0106100 PROTEIN"/>
    <property type="match status" value="1"/>
</dbReference>
<keyword evidence="1" id="KW-0433">Leucine-rich repeat</keyword>
<comment type="caution">
    <text evidence="4">The sequence shown here is derived from an EMBL/GenBank/DDBJ whole genome shotgun (WGS) entry which is preliminary data.</text>
</comment>
<evidence type="ECO:0000313" key="5">
    <source>
        <dbReference type="Proteomes" id="UP001630127"/>
    </source>
</evidence>
<name>A0ABD2YSH9_9GENT</name>
<dbReference type="SMART" id="SM00365">
    <property type="entry name" value="LRR_SD22"/>
    <property type="match status" value="4"/>
</dbReference>
<dbReference type="GO" id="GO:0006952">
    <property type="term" value="P:defense response"/>
    <property type="evidence" value="ECO:0007669"/>
    <property type="project" value="UniProtKB-ARBA"/>
</dbReference>
<dbReference type="SMART" id="SM00369">
    <property type="entry name" value="LRR_TYP"/>
    <property type="match status" value="3"/>
</dbReference>
<dbReference type="AlphaFoldDB" id="A0ABD2YSH9"/>
<sequence length="697" mass="76170">MMFRFSCFNSRINSHKPKKAIHLSAEVMQKTLEDCSQNEALKDLTYLAQVKSSNGKIERNTLNNSADCATDTCAVESDLLSEEIKSVSDRSVLKASHIKKSQSLGSGLDMKGRDSGGSASEDGIDQQFSCDDSRGNCGGYVVPNGAKDSGTNLPYQFQEALPSDSLHATCDNHESMFSIGDAPQSEKEFQENSDALQSEKEVHENSDAQLSGGAESGTPRTPPVFVKSSSLPNISSPCRPTMHSLCHSRSAEDLSVLYLRRRDTLAHEVGPQVLQHQARNDILITDHKENNGSNHVDDNYGTYNYVGSAKDWIIPTGDEVNVDNSLLGNSSHQLDKLPSRDFKIKRIEEWVTDLQHCCPLEESDEPSTSEDHVVATAKNVLDVPATAQGKVNPGMEAVKKYISSLNPTATAAQLVNHGLVVIPFLSAFSSLRALNLSGNAIVRITAGSLPRGLHILNLSKNNISTVEGLRELTRLRVLDLSYNRILRIGHGLASCSSLKELYFAGNKISEVEGLHRLLKLNVLDLRFNKISTTKCLGQLAANYNSLQAISLEGNPAQKNVGDEQVKKYLQGLLPHLTYFNRQPAKAGTLKDTADRSTRLCVSVHQIDRSLKGDLKTVRKGTHGTAHKVASSSNHGRRSQTTALSKPSKNSRHVRLPPSGTKPATQQNHLYDFSSKLQSLRSDLSMRRSRSEGTLGAL</sequence>
<dbReference type="PROSITE" id="PS51450">
    <property type="entry name" value="LRR"/>
    <property type="match status" value="3"/>
</dbReference>
<feature type="compositionally biased region" description="Basic and acidic residues" evidence="3">
    <location>
        <begin position="197"/>
        <end position="206"/>
    </location>
</feature>
<dbReference type="Gene3D" id="3.80.10.10">
    <property type="entry name" value="Ribonuclease Inhibitor"/>
    <property type="match status" value="1"/>
</dbReference>
<dbReference type="FunFam" id="3.80.10.10:FF:000320">
    <property type="entry name" value="Protein phosphatase 1 regulatory subunit pprA"/>
    <property type="match status" value="1"/>
</dbReference>
<feature type="region of interest" description="Disordered" evidence="3">
    <location>
        <begin position="103"/>
        <end position="128"/>
    </location>
</feature>
<keyword evidence="2" id="KW-0677">Repeat</keyword>
<dbReference type="EMBL" id="JBJUIK010000012">
    <property type="protein sequence ID" value="KAL3509561.1"/>
    <property type="molecule type" value="Genomic_DNA"/>
</dbReference>
<proteinExistence type="predicted"/>
<dbReference type="InterPro" id="IPR001611">
    <property type="entry name" value="Leu-rich_rpt"/>
</dbReference>
<feature type="region of interest" description="Disordered" evidence="3">
    <location>
        <begin position="175"/>
        <end position="233"/>
    </location>
</feature>
<organism evidence="4 5">
    <name type="scientific">Cinchona calisaya</name>
    <dbReference type="NCBI Taxonomy" id="153742"/>
    <lineage>
        <taxon>Eukaryota</taxon>
        <taxon>Viridiplantae</taxon>
        <taxon>Streptophyta</taxon>
        <taxon>Embryophyta</taxon>
        <taxon>Tracheophyta</taxon>
        <taxon>Spermatophyta</taxon>
        <taxon>Magnoliopsida</taxon>
        <taxon>eudicotyledons</taxon>
        <taxon>Gunneridae</taxon>
        <taxon>Pentapetalae</taxon>
        <taxon>asterids</taxon>
        <taxon>lamiids</taxon>
        <taxon>Gentianales</taxon>
        <taxon>Rubiaceae</taxon>
        <taxon>Cinchonoideae</taxon>
        <taxon>Cinchoneae</taxon>
        <taxon>Cinchona</taxon>
    </lineage>
</organism>
<protein>
    <recommendedName>
        <fullName evidence="6">Outer arm dynein light chain 1 protein</fullName>
    </recommendedName>
</protein>
<evidence type="ECO:0000256" key="3">
    <source>
        <dbReference type="SAM" id="MobiDB-lite"/>
    </source>
</evidence>
<evidence type="ECO:0000313" key="4">
    <source>
        <dbReference type="EMBL" id="KAL3509561.1"/>
    </source>
</evidence>
<dbReference type="SUPFAM" id="SSF52075">
    <property type="entry name" value="Outer arm dynein light chain 1"/>
    <property type="match status" value="1"/>
</dbReference>
<dbReference type="InterPro" id="IPR032675">
    <property type="entry name" value="LRR_dom_sf"/>
</dbReference>
<accession>A0ABD2YSH9</accession>
<dbReference type="PANTHER" id="PTHR15454">
    <property type="entry name" value="NISCHARIN RELATED"/>
    <property type="match status" value="1"/>
</dbReference>
<dbReference type="GO" id="GO:0051707">
    <property type="term" value="P:response to other organism"/>
    <property type="evidence" value="ECO:0007669"/>
    <property type="project" value="UniProtKB-ARBA"/>
</dbReference>
<keyword evidence="5" id="KW-1185">Reference proteome</keyword>
<dbReference type="Pfam" id="PF13855">
    <property type="entry name" value="LRR_8"/>
    <property type="match status" value="1"/>
</dbReference>
<evidence type="ECO:0000256" key="2">
    <source>
        <dbReference type="ARBA" id="ARBA00022737"/>
    </source>
</evidence>